<name>A0A1X9WEE5_DERRE</name>
<feature type="compositionally biased region" description="Polar residues" evidence="1">
    <location>
        <begin position="205"/>
        <end position="218"/>
    </location>
</feature>
<reference evidence="3" key="4">
    <citation type="journal article" name="Sci. Rep.">
        <title>Identification and functional characterization of the first molluscan neuromedin U receptor in the slug, Deroceras reticulatum.</title>
        <authorList>
            <person name="Ahn S.J."/>
            <person name="Mc Donnell R.J."/>
            <person name="Corcoran J.A."/>
            <person name="Martin R.C."/>
            <person name="Choi M.Y."/>
        </authorList>
    </citation>
    <scope>NUCLEOTIDE SEQUENCE</scope>
</reference>
<proteinExistence type="evidence at transcript level"/>
<evidence type="ECO:0000313" key="2">
    <source>
        <dbReference type="EMBL" id="ARS01384.1"/>
    </source>
</evidence>
<feature type="region of interest" description="Disordered" evidence="1">
    <location>
        <begin position="87"/>
        <end position="114"/>
    </location>
</feature>
<evidence type="ECO:0000256" key="1">
    <source>
        <dbReference type="SAM" id="MobiDB-lite"/>
    </source>
</evidence>
<reference evidence="2" key="2">
    <citation type="submission" date="2017-02" db="EMBL/GenBank/DDBJ databases">
        <authorList>
            <person name="Peterson S.W."/>
        </authorList>
    </citation>
    <scope>NUCLEOTIDE SEQUENCE</scope>
</reference>
<reference evidence="2" key="1">
    <citation type="journal article" date="2017" name="Peptides">
        <title>Neuropeptides predicted from the transcriptome analysis of the gray garden slug Deroceras reticulatum.</title>
        <authorList>
            <person name="Ahn S.J."/>
            <person name="Martin R."/>
            <person name="Rao S."/>
            <person name="Choi M.Y."/>
        </authorList>
    </citation>
    <scope>NUCLEOTIDE SEQUENCE</scope>
</reference>
<dbReference type="EMBL" id="KY659283">
    <property type="protein sequence ID" value="ARS01384.1"/>
    <property type="molecule type" value="mRNA"/>
</dbReference>
<sequence length="218" mass="24444">MNSLYETCIYFCAIAFIAGTSLVQAKVESSRAETSANKGQFSAARLGRGLQMLRLGKRSVNLDSLNPDQANSHLTSNDVQAVLASIFDQPRDESRRQPPLPRYGRDSNNNVKGRLLDDAMTDNSGVYQADFFPLSSQRFFFRPAPRGGRYRKSVPAGRLAYGSYISQDSVDRARALAFPRFDQFIEELSHLQPKAVPRPRIGRYQNDQDTNSFQAKLV</sequence>
<feature type="region of interest" description="Disordered" evidence="1">
    <location>
        <begin position="196"/>
        <end position="218"/>
    </location>
</feature>
<protein>
    <submittedName>
        <fullName evidence="2">Myomodulin 2</fullName>
    </submittedName>
</protein>
<dbReference type="AlphaFoldDB" id="A0A1X9WEE5"/>
<dbReference type="EMBL" id="MW026241">
    <property type="protein sequence ID" value="QRC76231.1"/>
    <property type="molecule type" value="mRNA"/>
</dbReference>
<organism evidence="2">
    <name type="scientific">Deroceras reticulatum</name>
    <name type="common">Gray garden slug</name>
    <dbReference type="NCBI Taxonomy" id="145610"/>
    <lineage>
        <taxon>Eukaryota</taxon>
        <taxon>Metazoa</taxon>
        <taxon>Spiralia</taxon>
        <taxon>Lophotrochozoa</taxon>
        <taxon>Mollusca</taxon>
        <taxon>Gastropoda</taxon>
        <taxon>Heterobranchia</taxon>
        <taxon>Euthyneura</taxon>
        <taxon>Panpulmonata</taxon>
        <taxon>Eupulmonata</taxon>
        <taxon>Stylommatophora</taxon>
        <taxon>Helicina</taxon>
        <taxon>Limacoidea</taxon>
        <taxon>Agriolimacidae</taxon>
        <taxon>Deroceras</taxon>
    </lineage>
</organism>
<reference evidence="3" key="3">
    <citation type="submission" date="2020-09" db="EMBL/GenBank/DDBJ databases">
        <authorList>
            <person name="Ahn S.-J."/>
            <person name="McDonnell R."/>
            <person name="Corcoran J.A."/>
            <person name="Martin R.C."/>
            <person name="Choi M.-Y."/>
        </authorList>
    </citation>
    <scope>NUCLEOTIDE SEQUENCE</scope>
</reference>
<accession>A0A1X9WEE5</accession>
<evidence type="ECO:0000313" key="3">
    <source>
        <dbReference type="EMBL" id="QRC76231.1"/>
    </source>
</evidence>